<dbReference type="CDD" id="cd09113">
    <property type="entry name" value="PLDc_ymdC_like_2"/>
    <property type="match status" value="1"/>
</dbReference>
<dbReference type="InterPro" id="IPR025202">
    <property type="entry name" value="PLD-like_dom"/>
</dbReference>
<dbReference type="KEGG" id="soa:G3M56_012530"/>
<keyword evidence="3" id="KW-1185">Reference proteome</keyword>
<dbReference type="CDD" id="cd09111">
    <property type="entry name" value="PLDc_ymdC_like_1"/>
    <property type="match status" value="1"/>
</dbReference>
<name>A0A6B3L3L9_9BACT</name>
<dbReference type="SMART" id="SM00155">
    <property type="entry name" value="PLDc"/>
    <property type="match status" value="2"/>
</dbReference>
<evidence type="ECO:0000313" key="3">
    <source>
        <dbReference type="Proteomes" id="UP000475117"/>
    </source>
</evidence>
<accession>A0A6B3L3L9</accession>
<evidence type="ECO:0000259" key="1">
    <source>
        <dbReference type="PROSITE" id="PS50035"/>
    </source>
</evidence>
<dbReference type="Gene3D" id="3.30.870.10">
    <property type="entry name" value="Endonuclease Chain A"/>
    <property type="match status" value="2"/>
</dbReference>
<gene>
    <name evidence="2" type="ORF">G3M56_012530</name>
</gene>
<feature type="domain" description="PLD phosphodiesterase" evidence="1">
    <location>
        <begin position="413"/>
        <end position="440"/>
    </location>
</feature>
<evidence type="ECO:0000313" key="2">
    <source>
        <dbReference type="EMBL" id="QQL44696.1"/>
    </source>
</evidence>
<organism evidence="2 3">
    <name type="scientific">Sulfuriroseicoccus oceanibius</name>
    <dbReference type="NCBI Taxonomy" id="2707525"/>
    <lineage>
        <taxon>Bacteria</taxon>
        <taxon>Pseudomonadati</taxon>
        <taxon>Verrucomicrobiota</taxon>
        <taxon>Verrucomicrobiia</taxon>
        <taxon>Verrucomicrobiales</taxon>
        <taxon>Verrucomicrobiaceae</taxon>
        <taxon>Sulfuriroseicoccus</taxon>
    </lineage>
</organism>
<dbReference type="PROSITE" id="PS50035">
    <property type="entry name" value="PLD"/>
    <property type="match status" value="2"/>
</dbReference>
<dbReference type="GO" id="GO:0032049">
    <property type="term" value="P:cardiolipin biosynthetic process"/>
    <property type="evidence" value="ECO:0007669"/>
    <property type="project" value="UniProtKB-ARBA"/>
</dbReference>
<dbReference type="PANTHER" id="PTHR21248:SF12">
    <property type="entry name" value="CARDIOLIPIN SYNTHASE C"/>
    <property type="match status" value="1"/>
</dbReference>
<dbReference type="AlphaFoldDB" id="A0A6B3L3L9"/>
<proteinExistence type="predicted"/>
<protein>
    <submittedName>
        <fullName evidence="2">Phospholipase D family protein</fullName>
    </submittedName>
</protein>
<dbReference type="PROSITE" id="PS51257">
    <property type="entry name" value="PROKAR_LIPOPROTEIN"/>
    <property type="match status" value="1"/>
</dbReference>
<feature type="domain" description="PLD phosphodiesterase" evidence="1">
    <location>
        <begin position="173"/>
        <end position="200"/>
    </location>
</feature>
<dbReference type="Proteomes" id="UP000475117">
    <property type="component" value="Chromosome"/>
</dbReference>
<dbReference type="GO" id="GO:0030572">
    <property type="term" value="F:phosphatidyltransferase activity"/>
    <property type="evidence" value="ECO:0007669"/>
    <property type="project" value="UniProtKB-ARBA"/>
</dbReference>
<dbReference type="PANTHER" id="PTHR21248">
    <property type="entry name" value="CARDIOLIPIN SYNTHASE"/>
    <property type="match status" value="1"/>
</dbReference>
<dbReference type="SUPFAM" id="SSF56024">
    <property type="entry name" value="Phospholipase D/nuclease"/>
    <property type="match status" value="2"/>
</dbReference>
<dbReference type="InterPro" id="IPR001736">
    <property type="entry name" value="PLipase_D/transphosphatidylase"/>
</dbReference>
<reference evidence="2 3" key="1">
    <citation type="submission" date="2020-12" db="EMBL/GenBank/DDBJ databases">
        <title>Sulforoseuscoccus oceanibium gen. nov., sp. nov., a representative of the phylum Verrucomicrobia with special cytoplasmic membrane, and proposal of Sulforoseuscoccusaceae fam. nov.</title>
        <authorList>
            <person name="Xi F."/>
        </authorList>
    </citation>
    <scope>NUCLEOTIDE SEQUENCE [LARGE SCALE GENOMIC DNA]</scope>
    <source>
        <strain evidence="2 3">T37</strain>
    </source>
</reference>
<sequence>MTRSARFLPLALSAVLLLFTTGCHTLKPVGDQPQVEALAPATSGELARLTKAFSSRTAGRSNASGFHLITNNREALMWRLALIDEATTSIDAQYFIWQKDEAGRLMMGHMLSAAERGVRIRILVDDMGIAGSDKNIARLCQHPNIDIKLFNPGKVRSGKLVPTLEFLLYLKELNRRMHNKALIVDGHAAIIGGRNVGNSYFGLNKKYNFSDLDVLTCGAVVPQISDAFDEFWNSDPTYPGKLLADDISDAHLDELFAAFRSDLEKDRDTVAAAGLPIATADWRPAFTQLPARLHIGEASILQDEPVLHRGEQRRLLDTLNRLADQNESELLIVSPYLIPRGTFLPTLKRMSDNGVSVHILTGSLGSNNHTIVHSHYKKYRKPILETGAELHEFHHHPGEDVRAQADMPQIRAKFISLHNKVLVGDRRQCFIGSLNLDPRAMEINTENGLLIHSPSLGAELADYIHSLSSPENAWQVQFNARGKLIWTSSHGEQKHQPARTFIQRISDAFLHLLPVEDQV</sequence>
<dbReference type="Pfam" id="PF13091">
    <property type="entry name" value="PLDc_2"/>
    <property type="match status" value="2"/>
</dbReference>
<dbReference type="RefSeq" id="WP_164364281.1">
    <property type="nucleotide sequence ID" value="NZ_CP066776.1"/>
</dbReference>
<dbReference type="EMBL" id="CP066776">
    <property type="protein sequence ID" value="QQL44696.1"/>
    <property type="molecule type" value="Genomic_DNA"/>
</dbReference>